<accession>A0A512MDS3</accession>
<reference evidence="3 4" key="1">
    <citation type="submission" date="2019-07" db="EMBL/GenBank/DDBJ databases">
        <title>Whole genome shotgun sequence of Brevifollis gellanilyticus NBRC 108608.</title>
        <authorList>
            <person name="Hosoyama A."/>
            <person name="Uohara A."/>
            <person name="Ohji S."/>
            <person name="Ichikawa N."/>
        </authorList>
    </citation>
    <scope>NUCLEOTIDE SEQUENCE [LARGE SCALE GENOMIC DNA]</scope>
    <source>
        <strain evidence="3 4">NBRC 108608</strain>
    </source>
</reference>
<evidence type="ECO:0000256" key="1">
    <source>
        <dbReference type="ARBA" id="ARBA00022729"/>
    </source>
</evidence>
<feature type="domain" description="Outer membrane lipoprotein BamD-like" evidence="2">
    <location>
        <begin position="148"/>
        <end position="307"/>
    </location>
</feature>
<dbReference type="Proteomes" id="UP000321577">
    <property type="component" value="Unassembled WGS sequence"/>
</dbReference>
<keyword evidence="1" id="KW-0732">Signal</keyword>
<dbReference type="Pfam" id="PF13525">
    <property type="entry name" value="YfiO"/>
    <property type="match status" value="1"/>
</dbReference>
<dbReference type="EMBL" id="BKAG01000037">
    <property type="protein sequence ID" value="GEP44858.1"/>
    <property type="molecule type" value="Genomic_DNA"/>
</dbReference>
<dbReference type="Gene3D" id="1.25.40.10">
    <property type="entry name" value="Tetratricopeptide repeat domain"/>
    <property type="match status" value="2"/>
</dbReference>
<comment type="caution">
    <text evidence="3">The sequence shown here is derived from an EMBL/GenBank/DDBJ whole genome shotgun (WGS) entry which is preliminary data.</text>
</comment>
<dbReference type="AlphaFoldDB" id="A0A512MDS3"/>
<keyword evidence="4" id="KW-1185">Reference proteome</keyword>
<dbReference type="InterPro" id="IPR039565">
    <property type="entry name" value="BamD-like"/>
</dbReference>
<evidence type="ECO:0000259" key="2">
    <source>
        <dbReference type="Pfam" id="PF13525"/>
    </source>
</evidence>
<gene>
    <name evidence="3" type="ORF">BGE01nite_41490</name>
</gene>
<dbReference type="OrthoDB" id="189050at2"/>
<evidence type="ECO:0000313" key="4">
    <source>
        <dbReference type="Proteomes" id="UP000321577"/>
    </source>
</evidence>
<name>A0A512MDS3_9BACT</name>
<dbReference type="InterPro" id="IPR011990">
    <property type="entry name" value="TPR-like_helical_dom_sf"/>
</dbReference>
<dbReference type="SUPFAM" id="SSF48452">
    <property type="entry name" value="TPR-like"/>
    <property type="match status" value="1"/>
</dbReference>
<evidence type="ECO:0000313" key="3">
    <source>
        <dbReference type="EMBL" id="GEP44858.1"/>
    </source>
</evidence>
<dbReference type="RefSeq" id="WP_146853206.1">
    <property type="nucleotide sequence ID" value="NZ_BKAG01000037.1"/>
</dbReference>
<protein>
    <recommendedName>
        <fullName evidence="2">Outer membrane lipoprotein BamD-like domain-containing protein</fullName>
    </recommendedName>
</protein>
<proteinExistence type="predicted"/>
<sequence length="322" mass="36291">MRLSFSSHSLRSPGLLGLLCFLLMAGAICAVEDENAVRLYQRGVKLIADGEPEEALERFNTIATKYRRSETCAQALWEAYRIHEHLGDDLPAFEALNRLATEQPGHFEKAHAAQMRVALRLLGRGKEATRRTLEAQRPSQKVDPEIIIEMFRVIIKNGPQSEIGIQAHYYLAMALEQAGQKREAREMHEDFAENFPKHELADDASYQCAYIAYKDWKLMRGDSPHQREAAAVSLAWFIARYPESDKGAQARACLVDVRVAERRELLSLARYYEGRGNAKAAAIYYQQIGEKFPEIVVADEDLRGKVEGASAEPKDDVVGPTR</sequence>
<organism evidence="3 4">
    <name type="scientific">Brevifollis gellanilyticus</name>
    <dbReference type="NCBI Taxonomy" id="748831"/>
    <lineage>
        <taxon>Bacteria</taxon>
        <taxon>Pseudomonadati</taxon>
        <taxon>Verrucomicrobiota</taxon>
        <taxon>Verrucomicrobiia</taxon>
        <taxon>Verrucomicrobiales</taxon>
        <taxon>Verrucomicrobiaceae</taxon>
    </lineage>
</organism>